<keyword evidence="1" id="KW-1133">Transmembrane helix</keyword>
<keyword evidence="3" id="KW-1185">Reference proteome</keyword>
<accession>A0A974NED7</accession>
<feature type="transmembrane region" description="Helical" evidence="1">
    <location>
        <begin position="20"/>
        <end position="36"/>
    </location>
</feature>
<sequence>MTVEETKPKKGARLANKRRIATILILLLCSFIFVAWQEAPRLTIHNISNQPLLYIVKVNGNESSVGSIPSNTEFTINLPFIKGRNAAIYFQAKTSDKVISSLARTGYLGGIHFYIQPDLNISMEPTPLGFMTEQQEKDEVIIK</sequence>
<evidence type="ECO:0000313" key="2">
    <source>
        <dbReference type="EMBL" id="QQP85138.1"/>
    </source>
</evidence>
<dbReference type="Proteomes" id="UP000595278">
    <property type="component" value="Chromosome"/>
</dbReference>
<name>A0A974NED7_9GAMM</name>
<keyword evidence="1" id="KW-0812">Transmembrane</keyword>
<dbReference type="RefSeq" id="WP_201091375.1">
    <property type="nucleotide sequence ID" value="NZ_CP067393.1"/>
</dbReference>
<keyword evidence="1" id="KW-0472">Membrane</keyword>
<gene>
    <name evidence="2" type="ORF">JHT90_12215</name>
</gene>
<dbReference type="KEGG" id="eaz:JHT90_12215"/>
<dbReference type="AlphaFoldDB" id="A0A974NED7"/>
<dbReference type="EMBL" id="CP067393">
    <property type="protein sequence ID" value="QQP85138.1"/>
    <property type="molecule type" value="Genomic_DNA"/>
</dbReference>
<evidence type="ECO:0000256" key="1">
    <source>
        <dbReference type="SAM" id="Phobius"/>
    </source>
</evidence>
<evidence type="ECO:0000313" key="3">
    <source>
        <dbReference type="Proteomes" id="UP000595278"/>
    </source>
</evidence>
<reference evidence="2 3" key="1">
    <citation type="submission" date="2021-01" db="EMBL/GenBank/DDBJ databases">
        <title>Entomomonas sp. F2A isolated from a house cricket (Acheta domesticus).</title>
        <authorList>
            <person name="Spergser J."/>
            <person name="Busse H.-J."/>
        </authorList>
    </citation>
    <scope>NUCLEOTIDE SEQUENCE [LARGE SCALE GENOMIC DNA]</scope>
    <source>
        <strain evidence="2 3">F2A</strain>
    </source>
</reference>
<proteinExistence type="predicted"/>
<organism evidence="2 3">
    <name type="scientific">Entomomonas asaccharolytica</name>
    <dbReference type="NCBI Taxonomy" id="2785331"/>
    <lineage>
        <taxon>Bacteria</taxon>
        <taxon>Pseudomonadati</taxon>
        <taxon>Pseudomonadota</taxon>
        <taxon>Gammaproteobacteria</taxon>
        <taxon>Pseudomonadales</taxon>
        <taxon>Pseudomonadaceae</taxon>
        <taxon>Entomomonas</taxon>
    </lineage>
</organism>
<protein>
    <submittedName>
        <fullName evidence="2">Uncharacterized protein</fullName>
    </submittedName>
</protein>